<comment type="caution">
    <text evidence="3">The sequence shown here is derived from an EMBL/GenBank/DDBJ whole genome shotgun (WGS) entry which is preliminary data.</text>
</comment>
<dbReference type="AlphaFoldDB" id="W9XY22"/>
<feature type="region of interest" description="Disordered" evidence="1">
    <location>
        <begin position="380"/>
        <end position="425"/>
    </location>
</feature>
<feature type="compositionally biased region" description="Pro residues" evidence="1">
    <location>
        <begin position="383"/>
        <end position="394"/>
    </location>
</feature>
<dbReference type="EMBL" id="AMGY01000005">
    <property type="protein sequence ID" value="EXJ82285.1"/>
    <property type="molecule type" value="Genomic_DNA"/>
</dbReference>
<feature type="transmembrane region" description="Helical" evidence="2">
    <location>
        <begin position="206"/>
        <end position="226"/>
    </location>
</feature>
<evidence type="ECO:0000313" key="4">
    <source>
        <dbReference type="Proteomes" id="UP000019478"/>
    </source>
</evidence>
<dbReference type="HOGENOM" id="CLU_598512_0_0_1"/>
<feature type="transmembrane region" description="Helical" evidence="2">
    <location>
        <begin position="103"/>
        <end position="120"/>
    </location>
</feature>
<reference evidence="3 4" key="1">
    <citation type="submission" date="2013-03" db="EMBL/GenBank/DDBJ databases">
        <title>The Genome Sequence of Capronia epimyces CBS 606.96.</title>
        <authorList>
            <consortium name="The Broad Institute Genomics Platform"/>
            <person name="Cuomo C."/>
            <person name="de Hoog S."/>
            <person name="Gorbushina A."/>
            <person name="Walker B."/>
            <person name="Young S.K."/>
            <person name="Zeng Q."/>
            <person name="Gargeya S."/>
            <person name="Fitzgerald M."/>
            <person name="Haas B."/>
            <person name="Abouelleil A."/>
            <person name="Allen A.W."/>
            <person name="Alvarado L."/>
            <person name="Arachchi H.M."/>
            <person name="Berlin A.M."/>
            <person name="Chapman S.B."/>
            <person name="Gainer-Dewar J."/>
            <person name="Goldberg J."/>
            <person name="Griggs A."/>
            <person name="Gujja S."/>
            <person name="Hansen M."/>
            <person name="Howarth C."/>
            <person name="Imamovic A."/>
            <person name="Ireland A."/>
            <person name="Larimer J."/>
            <person name="McCowan C."/>
            <person name="Murphy C."/>
            <person name="Pearson M."/>
            <person name="Poon T.W."/>
            <person name="Priest M."/>
            <person name="Roberts A."/>
            <person name="Saif S."/>
            <person name="Shea T."/>
            <person name="Sisk P."/>
            <person name="Sykes S."/>
            <person name="Wortman J."/>
            <person name="Nusbaum C."/>
            <person name="Birren B."/>
        </authorList>
    </citation>
    <scope>NUCLEOTIDE SEQUENCE [LARGE SCALE GENOMIC DNA]</scope>
    <source>
        <strain evidence="3 4">CBS 606.96</strain>
    </source>
</reference>
<dbReference type="GeneID" id="19170208"/>
<keyword evidence="2" id="KW-1133">Transmembrane helix</keyword>
<feature type="transmembrane region" description="Helical" evidence="2">
    <location>
        <begin position="12"/>
        <end position="35"/>
    </location>
</feature>
<feature type="transmembrane region" description="Helical" evidence="2">
    <location>
        <begin position="126"/>
        <end position="145"/>
    </location>
</feature>
<evidence type="ECO:0000256" key="1">
    <source>
        <dbReference type="SAM" id="MobiDB-lite"/>
    </source>
</evidence>
<keyword evidence="2" id="KW-0812">Transmembrane</keyword>
<feature type="compositionally biased region" description="Low complexity" evidence="1">
    <location>
        <begin position="266"/>
        <end position="279"/>
    </location>
</feature>
<proteinExistence type="predicted"/>
<dbReference type="Proteomes" id="UP000019478">
    <property type="component" value="Unassembled WGS sequence"/>
</dbReference>
<organism evidence="3 4">
    <name type="scientific">Capronia epimyces CBS 606.96</name>
    <dbReference type="NCBI Taxonomy" id="1182542"/>
    <lineage>
        <taxon>Eukaryota</taxon>
        <taxon>Fungi</taxon>
        <taxon>Dikarya</taxon>
        <taxon>Ascomycota</taxon>
        <taxon>Pezizomycotina</taxon>
        <taxon>Eurotiomycetes</taxon>
        <taxon>Chaetothyriomycetidae</taxon>
        <taxon>Chaetothyriales</taxon>
        <taxon>Herpotrichiellaceae</taxon>
        <taxon>Capronia</taxon>
    </lineage>
</organism>
<protein>
    <submittedName>
        <fullName evidence="3">Uncharacterized protein</fullName>
    </submittedName>
</protein>
<feature type="region of interest" description="Disordered" evidence="1">
    <location>
        <begin position="247"/>
        <end position="332"/>
    </location>
</feature>
<keyword evidence="2" id="KW-0472">Membrane</keyword>
<evidence type="ECO:0000256" key="2">
    <source>
        <dbReference type="SAM" id="Phobius"/>
    </source>
</evidence>
<evidence type="ECO:0000313" key="3">
    <source>
        <dbReference type="EMBL" id="EXJ82285.1"/>
    </source>
</evidence>
<sequence>MAANTSAPDTHYLVFLIISALITAVHLGTEIVSLYRTGPLRARDYQAACLVSQRLALLVASIVLFTTTQDGSWIDFCVVGSILLLLVEESLTRAKYNPRTDRLVHVCAVINTSILGVRLLTAAASLKIHTFGIYLFAHLCAEYLYTLVHRQLCKDVENTIVERSDLIRQVLCSVTLAAALTSAAVWRKWFSVILVREKDGRAKARPQITAMVCTFCSLPFHIWIAFFRQLGKGTEFVCERAAREERAANATPRLRSSRERTSVSHSPSARPGASPSSSPGGRGREQSVPHNSPAPMPLAPLRPARLQTSPSTQPLRAATSFGDLAPQPYDQQYDQQYPSYDIQYLRDHLREHNHMHPHDPNNLLRRIMPEEPEGTITWIFDTPPDPTRGYPPGPFKGSLYPRDPSDEGTPEPGHSPTLPPQPVVVGMHPADMQLQPTVYLNDVNYPERQADGHSRWV</sequence>
<accession>W9XY22</accession>
<name>W9XY22_9EURO</name>
<gene>
    <name evidence="3" type="ORF">A1O3_06098</name>
</gene>
<dbReference type="RefSeq" id="XP_007734408.1">
    <property type="nucleotide sequence ID" value="XM_007736218.1"/>
</dbReference>
<keyword evidence="4" id="KW-1185">Reference proteome</keyword>